<gene>
    <name evidence="1" type="ORF">B7R22_04675</name>
</gene>
<sequence>MRRVQVRVRYFAAAKAAAGVAEDVHDLPGGSTIEGLLVAAGLGGHPVIGRSSFLVNGVTVPGPAPTRVLVDGDTLDVLPPFAGG</sequence>
<accession>A0A3E0W2T3</accession>
<dbReference type="Gene3D" id="3.10.20.30">
    <property type="match status" value="1"/>
</dbReference>
<dbReference type="Pfam" id="PF02597">
    <property type="entry name" value="ThiS"/>
    <property type="match status" value="1"/>
</dbReference>
<dbReference type="InterPro" id="IPR003749">
    <property type="entry name" value="ThiS/MoaD-like"/>
</dbReference>
<evidence type="ECO:0008006" key="3">
    <source>
        <dbReference type="Google" id="ProtNLM"/>
    </source>
</evidence>
<name>A0A3E0W2T3_9MICO</name>
<evidence type="ECO:0000313" key="2">
    <source>
        <dbReference type="Proteomes" id="UP000256541"/>
    </source>
</evidence>
<protein>
    <recommendedName>
        <fullName evidence="3">Molybdopterin synthase sulfur carrier subunit</fullName>
    </recommendedName>
</protein>
<dbReference type="EMBL" id="NBXB01000015">
    <property type="protein sequence ID" value="RFA16079.1"/>
    <property type="molecule type" value="Genomic_DNA"/>
</dbReference>
<organism evidence="1 2">
    <name type="scientific">Subtercola boreus</name>
    <dbReference type="NCBI Taxonomy" id="120213"/>
    <lineage>
        <taxon>Bacteria</taxon>
        <taxon>Bacillati</taxon>
        <taxon>Actinomycetota</taxon>
        <taxon>Actinomycetes</taxon>
        <taxon>Micrococcales</taxon>
        <taxon>Microbacteriaceae</taxon>
        <taxon>Subtercola</taxon>
    </lineage>
</organism>
<dbReference type="SUPFAM" id="SSF54285">
    <property type="entry name" value="MoaD/ThiS"/>
    <property type="match status" value="1"/>
</dbReference>
<dbReference type="OrthoDB" id="3255135at2"/>
<comment type="caution">
    <text evidence="1">The sequence shown here is derived from an EMBL/GenBank/DDBJ whole genome shotgun (WGS) entry which is preliminary data.</text>
</comment>
<dbReference type="InterPro" id="IPR012675">
    <property type="entry name" value="Beta-grasp_dom_sf"/>
</dbReference>
<dbReference type="AlphaFoldDB" id="A0A3E0W2T3"/>
<evidence type="ECO:0000313" key="1">
    <source>
        <dbReference type="EMBL" id="RFA16079.1"/>
    </source>
</evidence>
<reference evidence="1 2" key="1">
    <citation type="submission" date="2017-04" db="EMBL/GenBank/DDBJ databases">
        <title>Comparative genome analysis of Subtercola boreus.</title>
        <authorList>
            <person name="Cho Y.-J."/>
            <person name="Cho A."/>
            <person name="Kim O.-S."/>
            <person name="Lee J.-I."/>
        </authorList>
    </citation>
    <scope>NUCLEOTIDE SEQUENCE [LARGE SCALE GENOMIC DNA]</scope>
    <source>
        <strain evidence="1 2">P27479</strain>
    </source>
</reference>
<dbReference type="Proteomes" id="UP000256541">
    <property type="component" value="Unassembled WGS sequence"/>
</dbReference>
<proteinExistence type="predicted"/>
<dbReference type="InterPro" id="IPR016155">
    <property type="entry name" value="Mopterin_synth/thiamin_S_b"/>
</dbReference>